<dbReference type="InterPro" id="IPR038555">
    <property type="entry name" value="Zincin_1_sf"/>
</dbReference>
<protein>
    <submittedName>
        <fullName evidence="1">Possibl zinc metallo-peptidase</fullName>
    </submittedName>
</protein>
<evidence type="ECO:0000313" key="1">
    <source>
        <dbReference type="EMBL" id="OQB73771.1"/>
    </source>
</evidence>
<proteinExistence type="predicted"/>
<dbReference type="EMBL" id="MWDQ01000066">
    <property type="protein sequence ID" value="OQB73771.1"/>
    <property type="molecule type" value="Genomic_DNA"/>
</dbReference>
<dbReference type="SUPFAM" id="SSF55486">
    <property type="entry name" value="Metalloproteases ('zincins'), catalytic domain"/>
    <property type="match status" value="1"/>
</dbReference>
<dbReference type="CDD" id="cd12952">
    <property type="entry name" value="MMP_ACEL2062"/>
    <property type="match status" value="1"/>
</dbReference>
<gene>
    <name evidence="1" type="ORF">BWX89_00818</name>
</gene>
<reference evidence="1" key="1">
    <citation type="submission" date="2017-02" db="EMBL/GenBank/DDBJ databases">
        <title>Delving into the versatile metabolic prowess of the omnipresent phylum Bacteroidetes.</title>
        <authorList>
            <person name="Nobu M.K."/>
            <person name="Mei R."/>
            <person name="Narihiro T."/>
            <person name="Kuroda K."/>
            <person name="Liu W.-T."/>
        </authorList>
    </citation>
    <scope>NUCLEOTIDE SEQUENCE</scope>
    <source>
        <strain evidence="1">ADurb.Bin131</strain>
    </source>
</reference>
<dbReference type="Gene3D" id="3.30.2010.20">
    <property type="match status" value="1"/>
</dbReference>
<name>A0A1V6CA36_UNCT6</name>
<dbReference type="InterPro" id="IPR010428">
    <property type="entry name" value="Zincin_1"/>
</dbReference>
<organism evidence="1">
    <name type="scientific">candidate division TA06 bacterium ADurb.Bin131</name>
    <dbReference type="NCBI Taxonomy" id="1852827"/>
    <lineage>
        <taxon>Bacteria</taxon>
        <taxon>Bacteria division TA06</taxon>
    </lineage>
</organism>
<dbReference type="AlphaFoldDB" id="A0A1V6CA36"/>
<comment type="caution">
    <text evidence="1">The sequence shown here is derived from an EMBL/GenBank/DDBJ whole genome shotgun (WGS) entry which is preliminary data.</text>
</comment>
<sequence length="110" mass="13329">MEIDRKDLEEIVYQKIKKLPEFFKKKLDNVEFFVDEGNSLRLLGLYHGVPFNKRSNYNLAMPDKIIIYKRAFEKICRNRKELEDKVEKVLLHEIGHYFGFSEKQLRDLDY</sequence>
<dbReference type="Pfam" id="PF06262">
    <property type="entry name" value="Zincin_1"/>
    <property type="match status" value="1"/>
</dbReference>
<dbReference type="Proteomes" id="UP000485562">
    <property type="component" value="Unassembled WGS sequence"/>
</dbReference>
<accession>A0A1V6CA36</accession>